<sequence>MYASKGAGLCLAPCAYLLYYHRSPARLLGQLFHQKTSKLVRIVFLTRSSLALLAFSRSHPTTLLKNPDKMLRGHRSRSVLTGTRKLRTVRGKSSGDSGPCVDFSSTTRTCLSPTLHISTSTLPRLPSDNGALALFYPWLLWNHHLPDGRWCHRRYCRVYLTKPAPSITPPSPTVS</sequence>
<reference evidence="1" key="1">
    <citation type="submission" date="2020-11" db="EMBL/GenBank/DDBJ databases">
        <authorList>
            <consortium name="DOE Joint Genome Institute"/>
            <person name="Ahrendt S."/>
            <person name="Riley R."/>
            <person name="Andreopoulos W."/>
            <person name="Labutti K."/>
            <person name="Pangilinan J."/>
            <person name="Ruiz-Duenas F.J."/>
            <person name="Barrasa J.M."/>
            <person name="Sanchez-Garcia M."/>
            <person name="Camarero S."/>
            <person name="Miyauchi S."/>
            <person name="Serrano A."/>
            <person name="Linde D."/>
            <person name="Babiker R."/>
            <person name="Drula E."/>
            <person name="Ayuso-Fernandez I."/>
            <person name="Pacheco R."/>
            <person name="Padilla G."/>
            <person name="Ferreira P."/>
            <person name="Barriuso J."/>
            <person name="Kellner H."/>
            <person name="Castanera R."/>
            <person name="Alfaro M."/>
            <person name="Ramirez L."/>
            <person name="Pisabarro A.G."/>
            <person name="Kuo A."/>
            <person name="Tritt A."/>
            <person name="Lipzen A."/>
            <person name="He G."/>
            <person name="Yan M."/>
            <person name="Ng V."/>
            <person name="Cullen D."/>
            <person name="Martin F."/>
            <person name="Rosso M.-N."/>
            <person name="Henrissat B."/>
            <person name="Hibbett D."/>
            <person name="Martinez A.T."/>
            <person name="Grigoriev I.V."/>
        </authorList>
    </citation>
    <scope>NUCLEOTIDE SEQUENCE</scope>
    <source>
        <strain evidence="1">AH 40177</strain>
    </source>
</reference>
<dbReference type="EMBL" id="JADNRY010000239">
    <property type="protein sequence ID" value="KAF9060540.1"/>
    <property type="molecule type" value="Genomic_DNA"/>
</dbReference>
<dbReference type="AlphaFoldDB" id="A0A9P5TYI9"/>
<evidence type="ECO:0000313" key="2">
    <source>
        <dbReference type="Proteomes" id="UP000772434"/>
    </source>
</evidence>
<protein>
    <submittedName>
        <fullName evidence="1">Uncharacterized protein</fullName>
    </submittedName>
</protein>
<name>A0A9P5TYI9_9AGAR</name>
<dbReference type="Proteomes" id="UP000772434">
    <property type="component" value="Unassembled WGS sequence"/>
</dbReference>
<proteinExistence type="predicted"/>
<comment type="caution">
    <text evidence="1">The sequence shown here is derived from an EMBL/GenBank/DDBJ whole genome shotgun (WGS) entry which is preliminary data.</text>
</comment>
<evidence type="ECO:0000313" key="1">
    <source>
        <dbReference type="EMBL" id="KAF9060540.1"/>
    </source>
</evidence>
<keyword evidence="2" id="KW-1185">Reference proteome</keyword>
<accession>A0A9P5TYI9</accession>
<gene>
    <name evidence="1" type="ORF">BDP27DRAFT_409236</name>
</gene>
<organism evidence="1 2">
    <name type="scientific">Rhodocollybia butyracea</name>
    <dbReference type="NCBI Taxonomy" id="206335"/>
    <lineage>
        <taxon>Eukaryota</taxon>
        <taxon>Fungi</taxon>
        <taxon>Dikarya</taxon>
        <taxon>Basidiomycota</taxon>
        <taxon>Agaricomycotina</taxon>
        <taxon>Agaricomycetes</taxon>
        <taxon>Agaricomycetidae</taxon>
        <taxon>Agaricales</taxon>
        <taxon>Marasmiineae</taxon>
        <taxon>Omphalotaceae</taxon>
        <taxon>Rhodocollybia</taxon>
    </lineage>
</organism>